<keyword evidence="3" id="KW-1185">Reference proteome</keyword>
<reference evidence="3" key="1">
    <citation type="journal article" date="2019" name="Int. J. Syst. Evol. Microbiol.">
        <title>The Global Catalogue of Microorganisms (GCM) 10K type strain sequencing project: providing services to taxonomists for standard genome sequencing and annotation.</title>
        <authorList>
            <consortium name="The Broad Institute Genomics Platform"/>
            <consortium name="The Broad Institute Genome Sequencing Center for Infectious Disease"/>
            <person name="Wu L."/>
            <person name="Ma J."/>
        </authorList>
    </citation>
    <scope>NUCLEOTIDE SEQUENCE [LARGE SCALE GENOMIC DNA]</scope>
    <source>
        <strain evidence="3">CCM 8749</strain>
    </source>
</reference>
<gene>
    <name evidence="2" type="ORF">ACFPXP_05555</name>
</gene>
<proteinExistence type="predicted"/>
<dbReference type="RefSeq" id="WP_379893184.1">
    <property type="nucleotide sequence ID" value="NZ_CBCSCT010000031.1"/>
</dbReference>
<dbReference type="InterPro" id="IPR025150">
    <property type="entry name" value="GH123_cat"/>
</dbReference>
<dbReference type="Proteomes" id="UP001596250">
    <property type="component" value="Unassembled WGS sequence"/>
</dbReference>
<evidence type="ECO:0000259" key="1">
    <source>
        <dbReference type="Pfam" id="PF13320"/>
    </source>
</evidence>
<evidence type="ECO:0000313" key="3">
    <source>
        <dbReference type="Proteomes" id="UP001596250"/>
    </source>
</evidence>
<protein>
    <submittedName>
        <fullName evidence="2">DUF4091 domain-containing protein</fullName>
    </submittedName>
</protein>
<name>A0ABW1ILF3_9BACL</name>
<feature type="domain" description="Glycoside hydrolase 123 catalytic" evidence="1">
    <location>
        <begin position="172"/>
        <end position="501"/>
    </location>
</feature>
<dbReference type="EMBL" id="JBHSQV010000033">
    <property type="protein sequence ID" value="MFC5985896.1"/>
    <property type="molecule type" value="Genomic_DNA"/>
</dbReference>
<comment type="caution">
    <text evidence="2">The sequence shown here is derived from an EMBL/GenBank/DDBJ whole genome shotgun (WGS) entry which is preliminary data.</text>
</comment>
<dbReference type="InterPro" id="IPR017853">
    <property type="entry name" value="GH"/>
</dbReference>
<evidence type="ECO:0000313" key="2">
    <source>
        <dbReference type="EMBL" id="MFC5985896.1"/>
    </source>
</evidence>
<dbReference type="Pfam" id="PF13320">
    <property type="entry name" value="GH123_cat"/>
    <property type="match status" value="1"/>
</dbReference>
<dbReference type="SUPFAM" id="SSF51445">
    <property type="entry name" value="(Trans)glycosidases"/>
    <property type="match status" value="1"/>
</dbReference>
<sequence>MGENPMILQLISSLSKVFPDEHPRERSMTRLTALMEENISFQAALYSTERMTLLRFRVESPLAPYISVYEVGLVPSELPVYSDHDDFVLRSEPGLYPDPLYVLEPDRLCKLPGGQWRAFWIEVDRDSKAAPGTYPIRVMAESAQGELLAEAVLELELLPAALPLQRLIHTEWFHCDCIAAAHHTAMFSEKHWHLMERYVRTAVKHGMNMILTPLFTPPLDTAVGGERPTAQLVEVRKIGRRYEFGFAALLRWVQMCRAAGIQFFEFSHLFTQWGAKHAPKIVGLEDGELKLLFGWHTDAAGEEYRQFLDQFLPELVRFIKQYGIEKYSYFHVSDEPHLEHLEAYKTAASILDRHLAQFPRIDALSDYAFYEQGLVPCPIPANNHLEPFLEQGVQGLWTYYCCSQYLQVSNRFFCFPSVRNRIIGIQLYKYRIEGFLHWGYNFWNAQYSVHPIDPYRITDSGLAFPSGDAFLVYPGDNGPVESLRLKVFHEALQDLRALELLESYVGRERVMQLLEDGLDEPITWKHYPRESEWLLSKREEVNAMIRRHAYGTGVNS</sequence>
<organism evidence="2 3">
    <name type="scientific">Marinicrinis lubricantis</name>
    <dbReference type="NCBI Taxonomy" id="2086470"/>
    <lineage>
        <taxon>Bacteria</taxon>
        <taxon>Bacillati</taxon>
        <taxon>Bacillota</taxon>
        <taxon>Bacilli</taxon>
        <taxon>Bacillales</taxon>
        <taxon>Paenibacillaceae</taxon>
    </lineage>
</organism>
<accession>A0ABW1ILF3</accession>